<reference evidence="2" key="1">
    <citation type="submission" date="2020-11" db="EMBL/GenBank/DDBJ databases">
        <authorList>
            <person name="Tran Van P."/>
        </authorList>
    </citation>
    <scope>NUCLEOTIDE SEQUENCE</scope>
</reference>
<name>A0A7R9P9X8_TIMCA</name>
<organism evidence="2">
    <name type="scientific">Timema californicum</name>
    <name type="common">California timema</name>
    <name type="synonym">Walking stick</name>
    <dbReference type="NCBI Taxonomy" id="61474"/>
    <lineage>
        <taxon>Eukaryota</taxon>
        <taxon>Metazoa</taxon>
        <taxon>Ecdysozoa</taxon>
        <taxon>Arthropoda</taxon>
        <taxon>Hexapoda</taxon>
        <taxon>Insecta</taxon>
        <taxon>Pterygota</taxon>
        <taxon>Neoptera</taxon>
        <taxon>Polyneoptera</taxon>
        <taxon>Phasmatodea</taxon>
        <taxon>Timematodea</taxon>
        <taxon>Timematoidea</taxon>
        <taxon>Timematidae</taxon>
        <taxon>Timema</taxon>
    </lineage>
</organism>
<evidence type="ECO:0000313" key="2">
    <source>
        <dbReference type="EMBL" id="CAD7575212.1"/>
    </source>
</evidence>
<keyword evidence="1" id="KW-0472">Membrane</keyword>
<evidence type="ECO:0000256" key="1">
    <source>
        <dbReference type="SAM" id="Phobius"/>
    </source>
</evidence>
<dbReference type="EMBL" id="OE183010">
    <property type="protein sequence ID" value="CAD7575212.1"/>
    <property type="molecule type" value="Genomic_DNA"/>
</dbReference>
<sequence>MDKRTKASVSSCLLCQQRKISLVFVALLNILVHGTALPVGVSPFQEALKSEGTVHRPLVYAYPKYSAYSYYPIAYWM</sequence>
<dbReference type="AlphaFoldDB" id="A0A7R9P9X8"/>
<feature type="transmembrane region" description="Helical" evidence="1">
    <location>
        <begin position="20"/>
        <end position="41"/>
    </location>
</feature>
<keyword evidence="1" id="KW-0812">Transmembrane</keyword>
<protein>
    <submittedName>
        <fullName evidence="2">(California timema) hypothetical protein</fullName>
    </submittedName>
</protein>
<accession>A0A7R9P9X8</accession>
<keyword evidence="1" id="KW-1133">Transmembrane helix</keyword>
<proteinExistence type="predicted"/>
<gene>
    <name evidence="2" type="ORF">TCMB3V08_LOCUS7810</name>
</gene>